<feature type="compositionally biased region" description="Basic residues" evidence="6">
    <location>
        <begin position="1"/>
        <end position="22"/>
    </location>
</feature>
<dbReference type="SMART" id="SM01030">
    <property type="entry name" value="BHD_1"/>
    <property type="match status" value="1"/>
</dbReference>
<accession>A0A5N6KWW5</accession>
<feature type="region of interest" description="Disordered" evidence="6">
    <location>
        <begin position="910"/>
        <end position="1014"/>
    </location>
</feature>
<dbReference type="GO" id="GO:0006298">
    <property type="term" value="P:mismatch repair"/>
    <property type="evidence" value="ECO:0007669"/>
    <property type="project" value="TreeGrafter"/>
</dbReference>
<dbReference type="InterPro" id="IPR018326">
    <property type="entry name" value="Rad4_beta-hairpin_dom1"/>
</dbReference>
<dbReference type="AlphaFoldDB" id="A0A5N6KWW5"/>
<feature type="compositionally biased region" description="Basic and acidic residues" evidence="6">
    <location>
        <begin position="65"/>
        <end position="75"/>
    </location>
</feature>
<dbReference type="GO" id="GO:0003684">
    <property type="term" value="F:damaged DNA binding"/>
    <property type="evidence" value="ECO:0007669"/>
    <property type="project" value="InterPro"/>
</dbReference>
<dbReference type="Pfam" id="PF10404">
    <property type="entry name" value="BHD_2"/>
    <property type="match status" value="1"/>
</dbReference>
<feature type="domain" description="Rad4 beta-hairpin" evidence="8">
    <location>
        <begin position="581"/>
        <end position="640"/>
    </location>
</feature>
<evidence type="ECO:0008006" key="12">
    <source>
        <dbReference type="Google" id="ProtNLM"/>
    </source>
</evidence>
<feature type="region of interest" description="Disordered" evidence="6">
    <location>
        <begin position="338"/>
        <end position="376"/>
    </location>
</feature>
<evidence type="ECO:0000256" key="1">
    <source>
        <dbReference type="ARBA" id="ARBA00004123"/>
    </source>
</evidence>
<dbReference type="Gene3D" id="3.30.70.2460">
    <property type="entry name" value="Rad4, beta-hairpin domain BHD3"/>
    <property type="match status" value="1"/>
</dbReference>
<dbReference type="OrthoDB" id="300780at2759"/>
<keyword evidence="3" id="KW-0227">DNA damage</keyword>
<dbReference type="GO" id="GO:0071942">
    <property type="term" value="C:XPC complex"/>
    <property type="evidence" value="ECO:0007669"/>
    <property type="project" value="TreeGrafter"/>
</dbReference>
<evidence type="ECO:0000313" key="11">
    <source>
        <dbReference type="Proteomes" id="UP000327013"/>
    </source>
</evidence>
<dbReference type="InterPro" id="IPR018328">
    <property type="entry name" value="Rad4_beta-hairpin_dom3"/>
</dbReference>
<evidence type="ECO:0000256" key="6">
    <source>
        <dbReference type="SAM" id="MobiDB-lite"/>
    </source>
</evidence>
<keyword evidence="11" id="KW-1185">Reference proteome</keyword>
<dbReference type="GO" id="GO:0000111">
    <property type="term" value="C:nucleotide-excision repair factor 2 complex"/>
    <property type="evidence" value="ECO:0007669"/>
    <property type="project" value="TreeGrafter"/>
</dbReference>
<dbReference type="InterPro" id="IPR018327">
    <property type="entry name" value="BHD_2"/>
</dbReference>
<comment type="caution">
    <text evidence="10">The sequence shown here is derived from an EMBL/GenBank/DDBJ whole genome shotgun (WGS) entry which is preliminary data.</text>
</comment>
<keyword evidence="5" id="KW-0539">Nucleus</keyword>
<dbReference type="PANTHER" id="PTHR12135:SF0">
    <property type="entry name" value="DNA REPAIR PROTEIN COMPLEMENTING XP-C CELLS"/>
    <property type="match status" value="1"/>
</dbReference>
<dbReference type="SMART" id="SM01032">
    <property type="entry name" value="BHD_3"/>
    <property type="match status" value="1"/>
</dbReference>
<dbReference type="InterPro" id="IPR038765">
    <property type="entry name" value="Papain-like_cys_pep_sf"/>
</dbReference>
<comment type="subcellular location">
    <subcellularLocation>
        <location evidence="1">Nucleus</location>
    </subcellularLocation>
</comment>
<dbReference type="GO" id="GO:0005737">
    <property type="term" value="C:cytoplasm"/>
    <property type="evidence" value="ECO:0007669"/>
    <property type="project" value="TreeGrafter"/>
</dbReference>
<dbReference type="Proteomes" id="UP000327013">
    <property type="component" value="Unassembled WGS sequence"/>
</dbReference>
<dbReference type="SMART" id="SM01031">
    <property type="entry name" value="BHD_2"/>
    <property type="match status" value="1"/>
</dbReference>
<evidence type="ECO:0000259" key="9">
    <source>
        <dbReference type="SMART" id="SM01032"/>
    </source>
</evidence>
<gene>
    <name evidence="10" type="ORF">FH972_023240</name>
</gene>
<dbReference type="EMBL" id="VIBQ01000013">
    <property type="protein sequence ID" value="KAB8346195.1"/>
    <property type="molecule type" value="Genomic_DNA"/>
</dbReference>
<evidence type="ECO:0000256" key="2">
    <source>
        <dbReference type="ARBA" id="ARBA00009525"/>
    </source>
</evidence>
<sequence>MPARGRRGRAAGKTSRGRGSSRARRDNRQAPEDVATVPYREMLAEEGPVLEPVEPDRPLKRRKTARDVHSTHADVRASSTHSASSDESKSQSPSVTSSPISTPLNPPFNVPSPGVHDEDSRSERSLGANNLQTVYDDTDSSKEESDAEYERMILEGIKDDQDTADKQEAEEAIQVSVSVRTPTSRPPRNTPRRHARAQDKIQRIDFHKVSLLCWLMHGYCRSAWCNHMPVRTFLRQVLTPRQASFLKPSSSLPQHEQSLLFQRGLEEASKAFREEYTVTRTEATTRKAFTEAAGKLRGSSHTGNQLFCALLRAAGVDARLVCSLQVTKLTSIVPVSEIDSKGTGSPVPEAQSSWGLTGAESDTDGARPVDGTARPIKRRLGQRLNNIDEKKEVGSVPTPSKRSLQSTFASPYPVYWVEAFSISNQRWLCIDPLVTKTWNKPRKLEPPLYDEENTMTYVMAFDSDLSVRDVTRRYTKSYNAKTYKRRIESTVGGEKWLKRVMRLFRRHTEQDVDQIEDAELARYEASEPMPNAQQDFKEHPVYALERHLHHNEVIHPKREVGKVVIGKKQEPIYRRRDVHIVRSSDKWYRALGRQIRPSEQPLKYGKPRRRRRQSLGSDHDDEEVGVGLYAEFQTQLFVPNPITDGEIQKNIYGNLDIYVPSMIPAGGVHVRCSDAVQAARLARVDFAEAVTGFQFKGRKGTAITRGVIVAKEYCEAIENICHGLREARADAAAVKASTEALMMWKKFLLGLRIRERIMQDAETDAKEEDIQQRIDDAEDEEVEIAGEGGFFVEHDPQPAPTSIAEGKGKMVVTPASETLDEAIEAMNRDEGFSTFRTGRPAKREYFEPTLYSPWDLPDEKPTKVKDTLVEHHAPSLATEFTKDSLFDEEPEDLQGVDLHDADSIASPIKSDADEADNELPPDAGGGFLPASPKLQHEDGPDNESETVAEEAVQHTTEPKHSSILAELPHMTKNDENLPDAQHESNETETPTSLLSHDPEDDEMDEGWLVEETGI</sequence>
<dbReference type="Gene3D" id="2.20.20.110">
    <property type="entry name" value="Rad4, beta-hairpin domain BHD1"/>
    <property type="match status" value="1"/>
</dbReference>
<feature type="compositionally biased region" description="Acidic residues" evidence="6">
    <location>
        <begin position="998"/>
        <end position="1014"/>
    </location>
</feature>
<name>A0A5N6KWW5_9ROSI</name>
<comment type="similarity">
    <text evidence="2">Belongs to the XPC family.</text>
</comment>
<feature type="domain" description="Rad4 beta-hairpin" evidence="7">
    <location>
        <begin position="525"/>
        <end position="579"/>
    </location>
</feature>
<evidence type="ECO:0000259" key="7">
    <source>
        <dbReference type="SMART" id="SM01030"/>
    </source>
</evidence>
<dbReference type="Gene3D" id="3.90.260.10">
    <property type="entry name" value="Transglutaminase-like"/>
    <property type="match status" value="1"/>
</dbReference>
<feature type="region of interest" description="Disordered" evidence="6">
    <location>
        <begin position="174"/>
        <end position="198"/>
    </location>
</feature>
<keyword evidence="4" id="KW-0234">DNA repair</keyword>
<dbReference type="InterPro" id="IPR036985">
    <property type="entry name" value="Transglutaminase-like_sf"/>
</dbReference>
<feature type="region of interest" description="Disordered" evidence="6">
    <location>
        <begin position="1"/>
        <end position="147"/>
    </location>
</feature>
<organism evidence="10 11">
    <name type="scientific">Carpinus fangiana</name>
    <dbReference type="NCBI Taxonomy" id="176857"/>
    <lineage>
        <taxon>Eukaryota</taxon>
        <taxon>Viridiplantae</taxon>
        <taxon>Streptophyta</taxon>
        <taxon>Embryophyta</taxon>
        <taxon>Tracheophyta</taxon>
        <taxon>Spermatophyta</taxon>
        <taxon>Magnoliopsida</taxon>
        <taxon>eudicotyledons</taxon>
        <taxon>Gunneridae</taxon>
        <taxon>Pentapetalae</taxon>
        <taxon>rosids</taxon>
        <taxon>fabids</taxon>
        <taxon>Fagales</taxon>
        <taxon>Betulaceae</taxon>
        <taxon>Carpinus</taxon>
    </lineage>
</organism>
<dbReference type="GO" id="GO:0003697">
    <property type="term" value="F:single-stranded DNA binding"/>
    <property type="evidence" value="ECO:0007669"/>
    <property type="project" value="TreeGrafter"/>
</dbReference>
<feature type="compositionally biased region" description="Basic and acidic residues" evidence="6">
    <location>
        <begin position="115"/>
        <end position="124"/>
    </location>
</feature>
<proteinExistence type="inferred from homology"/>
<evidence type="ECO:0000256" key="4">
    <source>
        <dbReference type="ARBA" id="ARBA00023204"/>
    </source>
</evidence>
<dbReference type="InterPro" id="IPR018325">
    <property type="entry name" value="Rad4/PNGase_transGLS-fold"/>
</dbReference>
<feature type="compositionally biased region" description="Low complexity" evidence="6">
    <location>
        <begin position="90"/>
        <end position="103"/>
    </location>
</feature>
<feature type="compositionally biased region" description="Basic and acidic residues" evidence="6">
    <location>
        <begin position="969"/>
        <end position="985"/>
    </location>
</feature>
<dbReference type="InterPro" id="IPR004583">
    <property type="entry name" value="DNA_repair_Rad4"/>
</dbReference>
<dbReference type="Gene3D" id="3.30.60.290">
    <property type="entry name" value="Rad4, beta-hairpin domain BHD2"/>
    <property type="match status" value="1"/>
</dbReference>
<dbReference type="InterPro" id="IPR042488">
    <property type="entry name" value="Rad4_BHD3_sf"/>
</dbReference>
<evidence type="ECO:0000259" key="8">
    <source>
        <dbReference type="SMART" id="SM01031"/>
    </source>
</evidence>
<dbReference type="Pfam" id="PF10405">
    <property type="entry name" value="BHD_3"/>
    <property type="match status" value="1"/>
</dbReference>
<evidence type="ECO:0000256" key="3">
    <source>
        <dbReference type="ARBA" id="ARBA00022763"/>
    </source>
</evidence>
<protein>
    <recommendedName>
        <fullName evidence="12">Rad4 beta-hairpin domain-containing protein</fullName>
    </recommendedName>
</protein>
<dbReference type="PANTHER" id="PTHR12135">
    <property type="entry name" value="DNA REPAIR PROTEIN XP-C / RAD4"/>
    <property type="match status" value="1"/>
</dbReference>
<reference evidence="10 11" key="1">
    <citation type="submission" date="2019-06" db="EMBL/GenBank/DDBJ databases">
        <title>A chromosomal-level reference genome of Carpinus fangiana (Coryloideae, Betulaceae).</title>
        <authorList>
            <person name="Yang X."/>
            <person name="Wang Z."/>
            <person name="Zhang L."/>
            <person name="Hao G."/>
            <person name="Liu J."/>
            <person name="Yang Y."/>
        </authorList>
    </citation>
    <scope>NUCLEOTIDE SEQUENCE [LARGE SCALE GENOMIC DNA]</scope>
    <source>
        <strain evidence="10">Cfa_2016G</strain>
        <tissue evidence="10">Leaf</tissue>
    </source>
</reference>
<dbReference type="Pfam" id="PF10403">
    <property type="entry name" value="BHD_1"/>
    <property type="match status" value="1"/>
</dbReference>
<feature type="domain" description="Rad4 beta-hairpin" evidence="9">
    <location>
        <begin position="647"/>
        <end position="721"/>
    </location>
</feature>
<evidence type="ECO:0000313" key="10">
    <source>
        <dbReference type="EMBL" id="KAB8346195.1"/>
    </source>
</evidence>
<dbReference type="SUPFAM" id="SSF54001">
    <property type="entry name" value="Cysteine proteinases"/>
    <property type="match status" value="1"/>
</dbReference>
<evidence type="ECO:0000256" key="5">
    <source>
        <dbReference type="ARBA" id="ARBA00023242"/>
    </source>
</evidence>
<dbReference type="Pfam" id="PF03835">
    <property type="entry name" value="Rad4"/>
    <property type="match status" value="1"/>
</dbReference>
<dbReference type="GO" id="GO:0006289">
    <property type="term" value="P:nucleotide-excision repair"/>
    <property type="evidence" value="ECO:0007669"/>
    <property type="project" value="InterPro"/>
</dbReference>
<feature type="region of interest" description="Disordered" evidence="6">
    <location>
        <begin position="598"/>
        <end position="621"/>
    </location>
</feature>